<dbReference type="PROSITE" id="PS00041">
    <property type="entry name" value="HTH_ARAC_FAMILY_1"/>
    <property type="match status" value="1"/>
</dbReference>
<dbReference type="PANTHER" id="PTHR46796:SF6">
    <property type="entry name" value="ARAC SUBFAMILY"/>
    <property type="match status" value="1"/>
</dbReference>
<evidence type="ECO:0000313" key="5">
    <source>
        <dbReference type="EMBL" id="TWB44255.1"/>
    </source>
</evidence>
<feature type="domain" description="HTH araC/xylS-type" evidence="4">
    <location>
        <begin position="228"/>
        <end position="328"/>
    </location>
</feature>
<proteinExistence type="predicted"/>
<dbReference type="InterPro" id="IPR018062">
    <property type="entry name" value="HTH_AraC-typ_CS"/>
</dbReference>
<reference evidence="5 6" key="1">
    <citation type="submission" date="2019-06" db="EMBL/GenBank/DDBJ databases">
        <title>Genomic Encyclopedia of Type Strains, Phase IV (KMG-V): Genome sequencing to study the core and pangenomes of soil and plant-associated prokaryotes.</title>
        <authorList>
            <person name="Whitman W."/>
        </authorList>
    </citation>
    <scope>NUCLEOTIDE SEQUENCE [LARGE SCALE GENOMIC DNA]</scope>
    <source>
        <strain evidence="5 6">BR 11622</strain>
    </source>
</reference>
<name>A0A560HD01_9PROT</name>
<dbReference type="RefSeq" id="WP_145730086.1">
    <property type="nucleotide sequence ID" value="NZ_VITR01000003.1"/>
</dbReference>
<dbReference type="PANTHER" id="PTHR46796">
    <property type="entry name" value="HTH-TYPE TRANSCRIPTIONAL ACTIVATOR RHAS-RELATED"/>
    <property type="match status" value="1"/>
</dbReference>
<dbReference type="AlphaFoldDB" id="A0A560HD01"/>
<evidence type="ECO:0000256" key="2">
    <source>
        <dbReference type="ARBA" id="ARBA00023125"/>
    </source>
</evidence>
<dbReference type="Gene3D" id="1.10.10.60">
    <property type="entry name" value="Homeodomain-like"/>
    <property type="match status" value="1"/>
</dbReference>
<dbReference type="SUPFAM" id="SSF46689">
    <property type="entry name" value="Homeodomain-like"/>
    <property type="match status" value="2"/>
</dbReference>
<dbReference type="Pfam" id="PF14525">
    <property type="entry name" value="AraC_binding_2"/>
    <property type="match status" value="1"/>
</dbReference>
<dbReference type="Pfam" id="PF12833">
    <property type="entry name" value="HTH_18"/>
    <property type="match status" value="1"/>
</dbReference>
<evidence type="ECO:0000256" key="1">
    <source>
        <dbReference type="ARBA" id="ARBA00023015"/>
    </source>
</evidence>
<organism evidence="5 6">
    <name type="scientific">Nitrospirillum amazonense</name>
    <dbReference type="NCBI Taxonomy" id="28077"/>
    <lineage>
        <taxon>Bacteria</taxon>
        <taxon>Pseudomonadati</taxon>
        <taxon>Pseudomonadota</taxon>
        <taxon>Alphaproteobacteria</taxon>
        <taxon>Rhodospirillales</taxon>
        <taxon>Azospirillaceae</taxon>
        <taxon>Nitrospirillum</taxon>
    </lineage>
</organism>
<dbReference type="InterPro" id="IPR035418">
    <property type="entry name" value="AraC-bd_2"/>
</dbReference>
<dbReference type="InterPro" id="IPR018060">
    <property type="entry name" value="HTH_AraC"/>
</dbReference>
<dbReference type="InterPro" id="IPR050204">
    <property type="entry name" value="AraC_XylS_family_regulators"/>
</dbReference>
<keyword evidence="2 5" id="KW-0238">DNA-binding</keyword>
<dbReference type="PROSITE" id="PS01124">
    <property type="entry name" value="HTH_ARAC_FAMILY_2"/>
    <property type="match status" value="1"/>
</dbReference>
<dbReference type="Proteomes" id="UP000315751">
    <property type="component" value="Unassembled WGS sequence"/>
</dbReference>
<dbReference type="SMART" id="SM00342">
    <property type="entry name" value="HTH_ARAC"/>
    <property type="match status" value="1"/>
</dbReference>
<evidence type="ECO:0000256" key="3">
    <source>
        <dbReference type="ARBA" id="ARBA00023163"/>
    </source>
</evidence>
<protein>
    <submittedName>
        <fullName evidence="5">AraC-like DNA-binding protein</fullName>
    </submittedName>
</protein>
<evidence type="ECO:0000259" key="4">
    <source>
        <dbReference type="PROSITE" id="PS01124"/>
    </source>
</evidence>
<sequence>MITERISKGGASLPLAHHLSFKTSTVDEAIAFAEGRLAATALRAPIGAPACDMRANHCPLAESDLWFCAYDFPVTLRFSEGAYLRLQVPWAGNGVTRTANADVALAPAMACISSADATIDFHQDFQQFAWRVPVVTLTRKLASLAGEAITGPLRFDAPLDLQSPEGQTLKGILVTLANAADHLSGPAGQLVLKELEQALVTALLVTGRHNHRHRLEGPAQGIAPWQVRRAEEFIAAHAEEPLTIEDIVAATGASARSVFRAFAQHRGYSPMEFLKRIRLQRARRLAESGTAALTVTEIALSCGYADLSHFSKDFLAAFGESPSAVLRRHRA</sequence>
<keyword evidence="1" id="KW-0805">Transcription regulation</keyword>
<keyword evidence="3" id="KW-0804">Transcription</keyword>
<accession>A0A560HD01</accession>
<evidence type="ECO:0000313" key="6">
    <source>
        <dbReference type="Proteomes" id="UP000315751"/>
    </source>
</evidence>
<dbReference type="GO" id="GO:0003700">
    <property type="term" value="F:DNA-binding transcription factor activity"/>
    <property type="evidence" value="ECO:0007669"/>
    <property type="project" value="InterPro"/>
</dbReference>
<comment type="caution">
    <text evidence="5">The sequence shown here is derived from an EMBL/GenBank/DDBJ whole genome shotgun (WGS) entry which is preliminary data.</text>
</comment>
<dbReference type="EMBL" id="VITR01000003">
    <property type="protein sequence ID" value="TWB44255.1"/>
    <property type="molecule type" value="Genomic_DNA"/>
</dbReference>
<dbReference type="GO" id="GO:0043565">
    <property type="term" value="F:sequence-specific DNA binding"/>
    <property type="evidence" value="ECO:0007669"/>
    <property type="project" value="InterPro"/>
</dbReference>
<gene>
    <name evidence="5" type="ORF">FBZ90_103161</name>
</gene>
<dbReference type="OrthoDB" id="9802263at2"/>
<keyword evidence="6" id="KW-1185">Reference proteome</keyword>
<dbReference type="InterPro" id="IPR009057">
    <property type="entry name" value="Homeodomain-like_sf"/>
</dbReference>